<dbReference type="EMBL" id="FNJC01000001">
    <property type="protein sequence ID" value="SDO33666.1"/>
    <property type="molecule type" value="Genomic_DNA"/>
</dbReference>
<comment type="subcellular location">
    <subcellularLocation>
        <location evidence="1">Membrane</location>
    </subcellularLocation>
</comment>
<evidence type="ECO:0000313" key="8">
    <source>
        <dbReference type="Proteomes" id="UP000198795"/>
    </source>
</evidence>
<dbReference type="PANTHER" id="PTHR21659:SF42">
    <property type="entry name" value="UPF0057 MEMBRANE PROTEIN ZK632.10-RELATED"/>
    <property type="match status" value="1"/>
</dbReference>
<keyword evidence="4 6" id="KW-1133">Transmembrane helix</keyword>
<feature type="transmembrane region" description="Helical" evidence="6">
    <location>
        <begin position="46"/>
        <end position="65"/>
    </location>
</feature>
<dbReference type="Pfam" id="PF01679">
    <property type="entry name" value="Pmp3"/>
    <property type="match status" value="1"/>
</dbReference>
<comment type="caution">
    <text evidence="7">The sequence shown here is derived from an EMBL/GenBank/DDBJ whole genome shotgun (WGS) entry which is preliminary data.</text>
</comment>
<dbReference type="PROSITE" id="PS01309">
    <property type="entry name" value="UPF0057"/>
    <property type="match status" value="1"/>
</dbReference>
<reference evidence="7 8" key="1">
    <citation type="submission" date="2016-10" db="EMBL/GenBank/DDBJ databases">
        <authorList>
            <person name="Varghese N."/>
            <person name="Submissions S."/>
        </authorList>
    </citation>
    <scope>NUCLEOTIDE SEQUENCE [LARGE SCALE GENOMIC DNA]</scope>
    <source>
        <strain evidence="7 8">CGMCC 1.6497</strain>
    </source>
</reference>
<name>A0A1H0IQI1_9HYPH</name>
<organism evidence="7 8">
    <name type="scientific">Filomicrobium insigne</name>
    <dbReference type="NCBI Taxonomy" id="418854"/>
    <lineage>
        <taxon>Bacteria</taxon>
        <taxon>Pseudomonadati</taxon>
        <taxon>Pseudomonadota</taxon>
        <taxon>Alphaproteobacteria</taxon>
        <taxon>Hyphomicrobiales</taxon>
        <taxon>Hyphomicrobiaceae</taxon>
        <taxon>Filomicrobium</taxon>
    </lineage>
</organism>
<dbReference type="Proteomes" id="UP000198795">
    <property type="component" value="Unassembled WGS sequence"/>
</dbReference>
<protein>
    <submittedName>
        <fullName evidence="7">Uncharacterized membrane protein YqaE, homolog of Blt101, UPF0057 family</fullName>
    </submittedName>
</protein>
<evidence type="ECO:0000256" key="2">
    <source>
        <dbReference type="ARBA" id="ARBA00009530"/>
    </source>
</evidence>
<sequence>MGKLIEHRRDDDNGMRDFLRVLLAVFLPPVAVFLEVGFGLQFWINVLLTILGYLPGMIHAVWIIVRR</sequence>
<keyword evidence="5 6" id="KW-0472">Membrane</keyword>
<evidence type="ECO:0000256" key="4">
    <source>
        <dbReference type="ARBA" id="ARBA00022989"/>
    </source>
</evidence>
<keyword evidence="8" id="KW-1185">Reference proteome</keyword>
<gene>
    <name evidence="7" type="ORF">SAMN04488061_0924</name>
</gene>
<evidence type="ECO:0000256" key="1">
    <source>
        <dbReference type="ARBA" id="ARBA00004370"/>
    </source>
</evidence>
<comment type="similarity">
    <text evidence="2">Belongs to the UPF0057 (PMP3) family.</text>
</comment>
<dbReference type="InterPro" id="IPR000612">
    <property type="entry name" value="PMP3"/>
</dbReference>
<evidence type="ECO:0000256" key="5">
    <source>
        <dbReference type="ARBA" id="ARBA00023136"/>
    </source>
</evidence>
<accession>A0A1H0IQI1</accession>
<evidence type="ECO:0000313" key="7">
    <source>
        <dbReference type="EMBL" id="SDO33666.1"/>
    </source>
</evidence>
<keyword evidence="3 6" id="KW-0812">Transmembrane</keyword>
<evidence type="ECO:0000256" key="3">
    <source>
        <dbReference type="ARBA" id="ARBA00022692"/>
    </source>
</evidence>
<feature type="transmembrane region" description="Helical" evidence="6">
    <location>
        <begin position="21"/>
        <end position="40"/>
    </location>
</feature>
<evidence type="ECO:0000256" key="6">
    <source>
        <dbReference type="SAM" id="Phobius"/>
    </source>
</evidence>
<dbReference type="PANTHER" id="PTHR21659">
    <property type="entry name" value="HYDROPHOBIC PROTEIN RCI2 LOW TEMPERATURE AND SALT RESPONSIVE PROTEIN LTI6 -RELATED"/>
    <property type="match status" value="1"/>
</dbReference>
<proteinExistence type="inferred from homology"/>